<dbReference type="AlphaFoldDB" id="A0A975GHY1"/>
<dbReference type="EMBL" id="CP061799">
    <property type="protein sequence ID" value="QTA82035.1"/>
    <property type="molecule type" value="Genomic_DNA"/>
</dbReference>
<evidence type="ECO:0000313" key="2">
    <source>
        <dbReference type="Proteomes" id="UP000663720"/>
    </source>
</evidence>
<gene>
    <name evidence="1" type="ORF">dnl_43980</name>
</gene>
<proteinExistence type="predicted"/>
<evidence type="ECO:0000313" key="1">
    <source>
        <dbReference type="EMBL" id="QTA82035.1"/>
    </source>
</evidence>
<organism evidence="1 2">
    <name type="scientific">Desulfonema limicola</name>
    <dbReference type="NCBI Taxonomy" id="45656"/>
    <lineage>
        <taxon>Bacteria</taxon>
        <taxon>Pseudomonadati</taxon>
        <taxon>Thermodesulfobacteriota</taxon>
        <taxon>Desulfobacteria</taxon>
        <taxon>Desulfobacterales</taxon>
        <taxon>Desulfococcaceae</taxon>
        <taxon>Desulfonema</taxon>
    </lineage>
</organism>
<reference evidence="1" key="1">
    <citation type="journal article" date="2021" name="Microb. Physiol.">
        <title>Proteogenomic Insights into the Physiology of Marine, Sulfate-Reducing, Filamentous Desulfonema limicola and Desulfonema magnum.</title>
        <authorList>
            <person name="Schnaars V."/>
            <person name="Wohlbrand L."/>
            <person name="Scheve S."/>
            <person name="Hinrichs C."/>
            <person name="Reinhardt R."/>
            <person name="Rabus R."/>
        </authorList>
    </citation>
    <scope>NUCLEOTIDE SEQUENCE</scope>
    <source>
        <strain evidence="1">5ac10</strain>
    </source>
</reference>
<name>A0A975GHY1_9BACT</name>
<accession>A0A975GHY1</accession>
<dbReference type="Proteomes" id="UP000663720">
    <property type="component" value="Chromosome"/>
</dbReference>
<dbReference type="RefSeq" id="WP_207688003.1">
    <property type="nucleotide sequence ID" value="NZ_CP061799.1"/>
</dbReference>
<sequence length="69" mass="8215">MKANRDRSVKITPEMIHQAGENLILRRETHIDQLADKLTEKRVQRVIGPIHRRQNGMWINRENLTWKSS</sequence>
<protein>
    <submittedName>
        <fullName evidence="1">Uncharacterized protein</fullName>
    </submittedName>
</protein>
<keyword evidence="2" id="KW-1185">Reference proteome</keyword>
<dbReference type="KEGG" id="dli:dnl_43980"/>